<dbReference type="AlphaFoldDB" id="A0A9W5B7G3"/>
<proteinExistence type="predicted"/>
<gene>
    <name evidence="2" type="ORF">AGR2A_pb10008</name>
</gene>
<evidence type="ECO:0008006" key="4">
    <source>
        <dbReference type="Google" id="ProtNLM"/>
    </source>
</evidence>
<sequence>MIGSVAHISKKLGMIAAFSLVGFVFVKAVFAVVCWGIGHDSFEAIAGIVSSIGLGGWIGIEAYLSFTSWRSHKKVPEFDTGR</sequence>
<comment type="caution">
    <text evidence="2">The sequence shown here is derived from an EMBL/GenBank/DDBJ whole genome shotgun (WGS) entry which is preliminary data.</text>
</comment>
<dbReference type="Proteomes" id="UP000191933">
    <property type="component" value="Unassembled WGS sequence"/>
</dbReference>
<evidence type="ECO:0000313" key="3">
    <source>
        <dbReference type="Proteomes" id="UP000191933"/>
    </source>
</evidence>
<keyword evidence="1" id="KW-0812">Transmembrane</keyword>
<keyword evidence="3" id="KW-1185">Reference proteome</keyword>
<dbReference type="EMBL" id="FBVY01000047">
    <property type="protein sequence ID" value="CUX03146.1"/>
    <property type="molecule type" value="Genomic_DNA"/>
</dbReference>
<feature type="transmembrane region" description="Helical" evidence="1">
    <location>
        <begin position="12"/>
        <end position="38"/>
    </location>
</feature>
<evidence type="ECO:0000313" key="2">
    <source>
        <dbReference type="EMBL" id="CUX03146.1"/>
    </source>
</evidence>
<accession>A0A9W5B7G3</accession>
<organism evidence="2 3">
    <name type="scientific">Agrobacterium genomosp. 2 str. CFBP 5494</name>
    <dbReference type="NCBI Taxonomy" id="1183436"/>
    <lineage>
        <taxon>Bacteria</taxon>
        <taxon>Pseudomonadati</taxon>
        <taxon>Pseudomonadota</taxon>
        <taxon>Alphaproteobacteria</taxon>
        <taxon>Hyphomicrobiales</taxon>
        <taxon>Rhizobiaceae</taxon>
        <taxon>Rhizobium/Agrobacterium group</taxon>
        <taxon>Agrobacterium</taxon>
        <taxon>Agrobacterium tumefaciens complex</taxon>
    </lineage>
</organism>
<protein>
    <recommendedName>
        <fullName evidence="4">Transmembrane protein</fullName>
    </recommendedName>
</protein>
<keyword evidence="1" id="KW-1133">Transmembrane helix</keyword>
<feature type="transmembrane region" description="Helical" evidence="1">
    <location>
        <begin position="44"/>
        <end position="64"/>
    </location>
</feature>
<dbReference type="RefSeq" id="WP_037094252.1">
    <property type="nucleotide sequence ID" value="NZ_LT009721.1"/>
</dbReference>
<reference evidence="2 3" key="1">
    <citation type="submission" date="2016-01" db="EMBL/GenBank/DDBJ databases">
        <authorList>
            <person name="Regsiter A."/>
            <person name="william w."/>
        </authorList>
    </citation>
    <scope>NUCLEOTIDE SEQUENCE [LARGE SCALE GENOMIC DNA]</scope>
    <source>
        <strain evidence="2 3">CFBP 5494</strain>
    </source>
</reference>
<name>A0A9W5B7G3_9HYPH</name>
<evidence type="ECO:0000256" key="1">
    <source>
        <dbReference type="SAM" id="Phobius"/>
    </source>
</evidence>
<keyword evidence="1" id="KW-0472">Membrane</keyword>